<dbReference type="Proteomes" id="UP000190074">
    <property type="component" value="Unassembled WGS sequence"/>
</dbReference>
<dbReference type="RefSeq" id="WP_079626569.1">
    <property type="nucleotide sequence ID" value="NZ_FVGW01000002.1"/>
</dbReference>
<evidence type="ECO:0000313" key="2">
    <source>
        <dbReference type="Proteomes" id="UP000190074"/>
    </source>
</evidence>
<gene>
    <name evidence="1" type="ORF">SAMEA2259716_01803</name>
</gene>
<reference evidence="1 2" key="1">
    <citation type="submission" date="2016-11" db="EMBL/GenBank/DDBJ databases">
        <authorList>
            <consortium name="Pathogen Informatics"/>
        </authorList>
    </citation>
    <scope>NUCLEOTIDE SEQUENCE [LARGE SCALE GENOMIC DNA]</scope>
    <source>
        <strain evidence="1 2">911</strain>
    </source>
</reference>
<protein>
    <submittedName>
        <fullName evidence="1">Uncharacterized protein</fullName>
    </submittedName>
</protein>
<proteinExistence type="predicted"/>
<sequence>MGRVGGPAPRPCASCPYREDVPSGVWHATEYQKLIAYDSPTSEQPTGLFLCHQTDAADQAARLCAGWVGCHGGEELLAIRMGAVTGSLSPEDVQAAYEYVSPVSLFESGREAAEHGIFEIEDPGEGAIEAIEKISRRRVDIGGR</sequence>
<name>A0A1U2ACS5_9MYCO</name>
<dbReference type="Pfam" id="PF19800">
    <property type="entry name" value="DUF6283"/>
    <property type="match status" value="1"/>
</dbReference>
<accession>A0A1U2ACS5</accession>
<dbReference type="AlphaFoldDB" id="A0A1U2ACS5"/>
<dbReference type="InterPro" id="IPR046250">
    <property type="entry name" value="DUF6283"/>
</dbReference>
<evidence type="ECO:0000313" key="1">
    <source>
        <dbReference type="EMBL" id="SKL83902.1"/>
    </source>
</evidence>
<dbReference type="EMBL" id="FVGW01000002">
    <property type="protein sequence ID" value="SKL83902.1"/>
    <property type="molecule type" value="Genomic_DNA"/>
</dbReference>
<organism evidence="1 2">
    <name type="scientific">Mycobacteroides abscessus subsp. massiliense</name>
    <dbReference type="NCBI Taxonomy" id="1962118"/>
    <lineage>
        <taxon>Bacteria</taxon>
        <taxon>Bacillati</taxon>
        <taxon>Actinomycetota</taxon>
        <taxon>Actinomycetes</taxon>
        <taxon>Mycobacteriales</taxon>
        <taxon>Mycobacteriaceae</taxon>
        <taxon>Mycobacteroides</taxon>
        <taxon>Mycobacteroides abscessus</taxon>
    </lineage>
</organism>